<accession>A0A2I0LAW1</accession>
<dbReference type="Gene3D" id="2.60.40.2310">
    <property type="match status" value="1"/>
</dbReference>
<evidence type="ECO:0000256" key="1">
    <source>
        <dbReference type="ARBA" id="ARBA00011073"/>
    </source>
</evidence>
<keyword evidence="2" id="KW-0732">Signal</keyword>
<evidence type="ECO:0000313" key="4">
    <source>
        <dbReference type="EMBL" id="PKI77818.1"/>
    </source>
</evidence>
<dbReference type="InterPro" id="IPR041469">
    <property type="entry name" value="Subtilisin-like_FN3"/>
</dbReference>
<evidence type="ECO:0000259" key="3">
    <source>
        <dbReference type="Pfam" id="PF17766"/>
    </source>
</evidence>
<dbReference type="AlphaFoldDB" id="A0A2I0LAW1"/>
<comment type="similarity">
    <text evidence="1">Belongs to the peptidase S8 family.</text>
</comment>
<keyword evidence="5" id="KW-1185">Reference proteome</keyword>
<dbReference type="Pfam" id="PF17766">
    <property type="entry name" value="fn3_6"/>
    <property type="match status" value="1"/>
</dbReference>
<sequence length="269" mass="29649">MSLACKRMFTWSFREPERLISLRSRMSSVSGAPLVVTLSLRGPPVGKASMTLLSAFLISGSPHSLKVLTTPSSRRSQNDGRADKEMKPWWSQLGMKMDTTASTAAGSPVQRASFNRCESTSAIKSALMTTTYVHDNALRPTTDTNNSVAGPWTLEAGHVNPRELNYPSFTIIMNKNRRMVRCTRELTNVGDPRSIYRVAVVAPPSVAVEVQPRRLVFGPVGDKKRYTVTFTAKDTKNIDKKYGSITWEIGSIGLGAQWSSRGVESARSY</sequence>
<dbReference type="STRING" id="22663.A0A2I0LAW1"/>
<comment type="caution">
    <text evidence="4">The sequence shown here is derived from an EMBL/GenBank/DDBJ whole genome shotgun (WGS) entry which is preliminary data.</text>
</comment>
<dbReference type="Proteomes" id="UP000233551">
    <property type="component" value="Unassembled WGS sequence"/>
</dbReference>
<reference evidence="4 5" key="1">
    <citation type="submission" date="2017-11" db="EMBL/GenBank/DDBJ databases">
        <title>De-novo sequencing of pomegranate (Punica granatum L.) genome.</title>
        <authorList>
            <person name="Akparov Z."/>
            <person name="Amiraslanov A."/>
            <person name="Hajiyeva S."/>
            <person name="Abbasov M."/>
            <person name="Kaur K."/>
            <person name="Hamwieh A."/>
            <person name="Solovyev V."/>
            <person name="Salamov A."/>
            <person name="Braich B."/>
            <person name="Kosarev P."/>
            <person name="Mahmoud A."/>
            <person name="Hajiyev E."/>
            <person name="Babayeva S."/>
            <person name="Izzatullayeva V."/>
            <person name="Mammadov A."/>
            <person name="Mammadov A."/>
            <person name="Sharifova S."/>
            <person name="Ojaghi J."/>
            <person name="Eynullazada K."/>
            <person name="Bayramov B."/>
            <person name="Abdulazimova A."/>
            <person name="Shahmuradov I."/>
        </authorList>
    </citation>
    <scope>NUCLEOTIDE SEQUENCE [LARGE SCALE GENOMIC DNA]</scope>
    <source>
        <strain evidence="5">cv. AG2017</strain>
        <tissue evidence="4">Leaf</tissue>
    </source>
</reference>
<feature type="domain" description="Subtilisin-like protease fibronectin type-III" evidence="3">
    <location>
        <begin position="163"/>
        <end position="248"/>
    </location>
</feature>
<evidence type="ECO:0000256" key="2">
    <source>
        <dbReference type="ARBA" id="ARBA00022729"/>
    </source>
</evidence>
<name>A0A2I0LAW1_PUNGR</name>
<dbReference type="PANTHER" id="PTHR10795">
    <property type="entry name" value="PROPROTEIN CONVERTASE SUBTILISIN/KEXIN"/>
    <property type="match status" value="1"/>
</dbReference>
<gene>
    <name evidence="4" type="ORF">CRG98_001782</name>
</gene>
<evidence type="ECO:0000313" key="5">
    <source>
        <dbReference type="Proteomes" id="UP000233551"/>
    </source>
</evidence>
<dbReference type="InterPro" id="IPR045051">
    <property type="entry name" value="SBT"/>
</dbReference>
<organism evidence="4 5">
    <name type="scientific">Punica granatum</name>
    <name type="common">Pomegranate</name>
    <dbReference type="NCBI Taxonomy" id="22663"/>
    <lineage>
        <taxon>Eukaryota</taxon>
        <taxon>Viridiplantae</taxon>
        <taxon>Streptophyta</taxon>
        <taxon>Embryophyta</taxon>
        <taxon>Tracheophyta</taxon>
        <taxon>Spermatophyta</taxon>
        <taxon>Magnoliopsida</taxon>
        <taxon>eudicotyledons</taxon>
        <taxon>Gunneridae</taxon>
        <taxon>Pentapetalae</taxon>
        <taxon>rosids</taxon>
        <taxon>malvids</taxon>
        <taxon>Myrtales</taxon>
        <taxon>Lythraceae</taxon>
        <taxon>Punica</taxon>
    </lineage>
</organism>
<protein>
    <recommendedName>
        <fullName evidence="3">Subtilisin-like protease fibronectin type-III domain-containing protein</fullName>
    </recommendedName>
</protein>
<proteinExistence type="inferred from homology"/>
<dbReference type="EMBL" id="PGOL01000073">
    <property type="protein sequence ID" value="PKI77818.1"/>
    <property type="molecule type" value="Genomic_DNA"/>
</dbReference>